<keyword evidence="2" id="KW-1185">Reference proteome</keyword>
<organism evidence="1 2">
    <name type="scientific">Senna tora</name>
    <dbReference type="NCBI Taxonomy" id="362788"/>
    <lineage>
        <taxon>Eukaryota</taxon>
        <taxon>Viridiplantae</taxon>
        <taxon>Streptophyta</taxon>
        <taxon>Embryophyta</taxon>
        <taxon>Tracheophyta</taxon>
        <taxon>Spermatophyta</taxon>
        <taxon>Magnoliopsida</taxon>
        <taxon>eudicotyledons</taxon>
        <taxon>Gunneridae</taxon>
        <taxon>Pentapetalae</taxon>
        <taxon>rosids</taxon>
        <taxon>fabids</taxon>
        <taxon>Fabales</taxon>
        <taxon>Fabaceae</taxon>
        <taxon>Caesalpinioideae</taxon>
        <taxon>Cassia clade</taxon>
        <taxon>Senna</taxon>
    </lineage>
</organism>
<evidence type="ECO:0000313" key="2">
    <source>
        <dbReference type="Proteomes" id="UP000634136"/>
    </source>
</evidence>
<proteinExistence type="predicted"/>
<dbReference type="Proteomes" id="UP000634136">
    <property type="component" value="Unassembled WGS sequence"/>
</dbReference>
<comment type="caution">
    <text evidence="1">The sequence shown here is derived from an EMBL/GenBank/DDBJ whole genome shotgun (WGS) entry which is preliminary data.</text>
</comment>
<reference evidence="1" key="1">
    <citation type="submission" date="2020-09" db="EMBL/GenBank/DDBJ databases">
        <title>Genome-Enabled Discovery of Anthraquinone Biosynthesis in Senna tora.</title>
        <authorList>
            <person name="Kang S.-H."/>
            <person name="Pandey R.P."/>
            <person name="Lee C.-M."/>
            <person name="Sim J.-S."/>
            <person name="Jeong J.-T."/>
            <person name="Choi B.-S."/>
            <person name="Jung M."/>
            <person name="Ginzburg D."/>
            <person name="Zhao K."/>
            <person name="Won S.Y."/>
            <person name="Oh T.-J."/>
            <person name="Yu Y."/>
            <person name="Kim N.-H."/>
            <person name="Lee O.R."/>
            <person name="Lee T.-H."/>
            <person name="Bashyal P."/>
            <person name="Kim T.-S."/>
            <person name="Lee W.-H."/>
            <person name="Kawkins C."/>
            <person name="Kim C.-K."/>
            <person name="Kim J.S."/>
            <person name="Ahn B.O."/>
            <person name="Rhee S.Y."/>
            <person name="Sohng J.K."/>
        </authorList>
    </citation>
    <scope>NUCLEOTIDE SEQUENCE</scope>
    <source>
        <tissue evidence="1">Leaf</tissue>
    </source>
</reference>
<dbReference type="EMBL" id="JAAIUW010000008">
    <property type="protein sequence ID" value="KAF7818269.1"/>
    <property type="molecule type" value="Genomic_DNA"/>
</dbReference>
<protein>
    <submittedName>
        <fullName evidence="1">Uncharacterized protein</fullName>
    </submittedName>
</protein>
<evidence type="ECO:0000313" key="1">
    <source>
        <dbReference type="EMBL" id="KAF7818269.1"/>
    </source>
</evidence>
<name>A0A834WIG9_9FABA</name>
<dbReference type="AlphaFoldDB" id="A0A834WIG9"/>
<gene>
    <name evidence="1" type="ORF">G2W53_023724</name>
</gene>
<sequence length="30" mass="3307">MTKSLVHVGAFLIRTGLSNSRIRFTGKMKG</sequence>
<accession>A0A834WIG9</accession>